<name>A0AAV3FFW2_CLOPF</name>
<dbReference type="Proteomes" id="UP000005358">
    <property type="component" value="Chromosome"/>
</dbReference>
<evidence type="ECO:0000313" key="2">
    <source>
        <dbReference type="EMBL" id="EIA18201.1"/>
    </source>
</evidence>
<dbReference type="RefSeq" id="WP_003480171.1">
    <property type="nucleotide sequence ID" value="NZ_CM001477.1"/>
</dbReference>
<evidence type="ECO:0000313" key="3">
    <source>
        <dbReference type="Proteomes" id="UP000005358"/>
    </source>
</evidence>
<gene>
    <name evidence="2" type="ORF">HA1_02362</name>
</gene>
<evidence type="ECO:0000256" key="1">
    <source>
        <dbReference type="SAM" id="MobiDB-lite"/>
    </source>
</evidence>
<sequence length="72" mass="7806">MKKWENPELMILGVESTKQDSDPTGETLVFCSECGENHQPDRCILFPKPPNGPTAPGEGPYPLPTPTLPALS</sequence>
<accession>A0AAV3FFW2</accession>
<protein>
    <submittedName>
        <fullName evidence="2">Uncharacterized protein</fullName>
    </submittedName>
</protein>
<reference evidence="2 3" key="1">
    <citation type="journal article" date="2012" name="PLoS ONE">
        <title>Genome Sequencing and Analysis of a Type A Clostridium perfringens Isolate from a Case of Bovine Clostridial Abomasitis.</title>
        <authorList>
            <person name="Nowell V.J."/>
            <person name="Kropinski A.M."/>
            <person name="Songer J.G."/>
            <person name="Macinnes J.I."/>
            <person name="Parreira V.R."/>
            <person name="Prescott J.F."/>
        </authorList>
    </citation>
    <scope>NUCLEOTIDE SEQUENCE [LARGE SCALE GENOMIC DNA]</scope>
    <source>
        <strain evidence="2 3">F262</strain>
    </source>
</reference>
<comment type="caution">
    <text evidence="2">The sequence shown here is derived from an EMBL/GenBank/DDBJ whole genome shotgun (WGS) entry which is preliminary data.</text>
</comment>
<dbReference type="AlphaFoldDB" id="A0AAV3FFW2"/>
<feature type="region of interest" description="Disordered" evidence="1">
    <location>
        <begin position="47"/>
        <end position="72"/>
    </location>
</feature>
<organism evidence="2 3">
    <name type="scientific">Clostridium perfringens F262</name>
    <dbReference type="NCBI Taxonomy" id="883064"/>
    <lineage>
        <taxon>Bacteria</taxon>
        <taxon>Bacillati</taxon>
        <taxon>Bacillota</taxon>
        <taxon>Clostridia</taxon>
        <taxon>Eubacteriales</taxon>
        <taxon>Clostridiaceae</taxon>
        <taxon>Clostridium</taxon>
    </lineage>
</organism>
<dbReference type="EMBL" id="AFES01000013">
    <property type="protein sequence ID" value="EIA18201.1"/>
    <property type="molecule type" value="Genomic_DNA"/>
</dbReference>
<proteinExistence type="predicted"/>